<proteinExistence type="predicted"/>
<sequence>MLGDNGIVCEALREDPLPEAYTGSDDEVGSAIDSALDVSSTHVDVDEIARRYGGQSVRVIDRDKIRKRVMEVVTTAIKKSLPASTSADTSARDETLERVEEAIKKVFGNNANLTSEVPAPAAAEPAPAPAPAPGPRPVPTAAVAAGAGVAEGTPFAENKFQLISEALGRIERNMNVVVAAAKRGGIGGGGGGGRGADHSANVGRHLKTVRNPENDKVLLQIFETNVKMQKKVAEKAAGGGDG</sequence>
<protein>
    <submittedName>
        <fullName evidence="1">Uncharacterized protein</fullName>
    </submittedName>
</protein>
<dbReference type="Proteomes" id="UP000007881">
    <property type="component" value="Chromosome"/>
</dbReference>
<dbReference type="STRING" id="1142394.PSMK_08360"/>
<name>I0ICK7_PHYMF</name>
<dbReference type="EMBL" id="AP012338">
    <property type="protein sequence ID" value="BAM02995.1"/>
    <property type="molecule type" value="Genomic_DNA"/>
</dbReference>
<organism evidence="1 2">
    <name type="scientific">Phycisphaera mikurensis (strain NBRC 102666 / KCTC 22515 / FYK2301M01)</name>
    <dbReference type="NCBI Taxonomy" id="1142394"/>
    <lineage>
        <taxon>Bacteria</taxon>
        <taxon>Pseudomonadati</taxon>
        <taxon>Planctomycetota</taxon>
        <taxon>Phycisphaerae</taxon>
        <taxon>Phycisphaerales</taxon>
        <taxon>Phycisphaeraceae</taxon>
        <taxon>Phycisphaera</taxon>
    </lineage>
</organism>
<keyword evidence="2" id="KW-1185">Reference proteome</keyword>
<accession>I0ICK7</accession>
<evidence type="ECO:0000313" key="2">
    <source>
        <dbReference type="Proteomes" id="UP000007881"/>
    </source>
</evidence>
<dbReference type="KEGG" id="phm:PSMK_08360"/>
<evidence type="ECO:0000313" key="1">
    <source>
        <dbReference type="EMBL" id="BAM02995.1"/>
    </source>
</evidence>
<reference evidence="1 2" key="1">
    <citation type="submission" date="2012-02" db="EMBL/GenBank/DDBJ databases">
        <title>Complete genome sequence of Phycisphaera mikurensis NBRC 102666.</title>
        <authorList>
            <person name="Ankai A."/>
            <person name="Hosoyama A."/>
            <person name="Terui Y."/>
            <person name="Sekine M."/>
            <person name="Fukai R."/>
            <person name="Kato Y."/>
            <person name="Nakamura S."/>
            <person name="Yamada-Narita S."/>
            <person name="Kawakoshi A."/>
            <person name="Fukunaga Y."/>
            <person name="Yamazaki S."/>
            <person name="Fujita N."/>
        </authorList>
    </citation>
    <scope>NUCLEOTIDE SEQUENCE [LARGE SCALE GENOMIC DNA]</scope>
    <source>
        <strain evidence="2">NBRC 102666 / KCTC 22515 / FYK2301M01</strain>
    </source>
</reference>
<dbReference type="HOGENOM" id="CLU_1146373_0_0_0"/>
<dbReference type="AlphaFoldDB" id="I0ICK7"/>
<gene>
    <name evidence="1" type="ordered locus">PSMK_08360</name>
</gene>